<evidence type="ECO:0000256" key="1">
    <source>
        <dbReference type="SAM" id="MobiDB-lite"/>
    </source>
</evidence>
<dbReference type="GO" id="GO:0036064">
    <property type="term" value="C:ciliary basal body"/>
    <property type="evidence" value="ECO:0007669"/>
    <property type="project" value="TreeGrafter"/>
</dbReference>
<dbReference type="InterPro" id="IPR036322">
    <property type="entry name" value="WD40_repeat_dom_sf"/>
</dbReference>
<dbReference type="EMBL" id="JAHLQT010023767">
    <property type="protein sequence ID" value="KAG7165728.1"/>
    <property type="molecule type" value="Genomic_DNA"/>
</dbReference>
<reference evidence="2" key="1">
    <citation type="journal article" date="2021" name="Sci. Adv.">
        <title>The American lobster genome reveals insights on longevity, neural, and immune adaptations.</title>
        <authorList>
            <person name="Polinski J.M."/>
            <person name="Zimin A.V."/>
            <person name="Clark K.F."/>
            <person name="Kohn A.B."/>
            <person name="Sadowski N."/>
            <person name="Timp W."/>
            <person name="Ptitsyn A."/>
            <person name="Khanna P."/>
            <person name="Romanova D.Y."/>
            <person name="Williams P."/>
            <person name="Greenwood S.J."/>
            <person name="Moroz L.L."/>
            <person name="Walt D.R."/>
            <person name="Bodnar A.G."/>
        </authorList>
    </citation>
    <scope>NUCLEOTIDE SEQUENCE</scope>
    <source>
        <strain evidence="2">GMGI-L3</strain>
    </source>
</reference>
<dbReference type="Pfam" id="PF00400">
    <property type="entry name" value="WD40"/>
    <property type="match status" value="1"/>
</dbReference>
<keyword evidence="3" id="KW-1185">Reference proteome</keyword>
<dbReference type="Gene3D" id="2.130.10.10">
    <property type="entry name" value="YVTN repeat-like/Quinoprotein amine dehydrogenase"/>
    <property type="match status" value="2"/>
</dbReference>
<gene>
    <name evidence="2" type="primary">NEDD1-L</name>
    <name evidence="2" type="ORF">Hamer_G020410</name>
</gene>
<dbReference type="GO" id="GO:0007020">
    <property type="term" value="P:microtubule nucleation"/>
    <property type="evidence" value="ECO:0007669"/>
    <property type="project" value="TreeGrafter"/>
</dbReference>
<protein>
    <submittedName>
        <fullName evidence="2">NEDD1-like</fullName>
    </submittedName>
</protein>
<dbReference type="PANTHER" id="PTHR44414:SF1">
    <property type="entry name" value="PROTEIN NEDD1"/>
    <property type="match status" value="1"/>
</dbReference>
<evidence type="ECO:0000313" key="3">
    <source>
        <dbReference type="Proteomes" id="UP000747542"/>
    </source>
</evidence>
<comment type="caution">
    <text evidence="2">The sequence shown here is derived from an EMBL/GenBank/DDBJ whole genome shotgun (WGS) entry which is preliminary data.</text>
</comment>
<name>A0A8J5MVV4_HOMAM</name>
<dbReference type="GO" id="GO:0043015">
    <property type="term" value="F:gamma-tubulin binding"/>
    <property type="evidence" value="ECO:0007669"/>
    <property type="project" value="TreeGrafter"/>
</dbReference>
<dbReference type="GO" id="GO:0005737">
    <property type="term" value="C:cytoplasm"/>
    <property type="evidence" value="ECO:0007669"/>
    <property type="project" value="TreeGrafter"/>
</dbReference>
<dbReference type="AlphaFoldDB" id="A0A8J5MVV4"/>
<dbReference type="PANTHER" id="PTHR44414">
    <property type="entry name" value="PROTEIN NEDD1"/>
    <property type="match status" value="1"/>
</dbReference>
<dbReference type="InterPro" id="IPR052818">
    <property type="entry name" value="NEDD1_Spindle_Assembly"/>
</dbReference>
<dbReference type="SUPFAM" id="SSF50978">
    <property type="entry name" value="WD40 repeat-like"/>
    <property type="match status" value="1"/>
</dbReference>
<accession>A0A8J5MVV4</accession>
<dbReference type="Proteomes" id="UP000747542">
    <property type="component" value="Unassembled WGS sequence"/>
</dbReference>
<evidence type="ECO:0000313" key="2">
    <source>
        <dbReference type="EMBL" id="KAG7165728.1"/>
    </source>
</evidence>
<dbReference type="GO" id="GO:0000922">
    <property type="term" value="C:spindle pole"/>
    <property type="evidence" value="ECO:0007669"/>
    <property type="project" value="TreeGrafter"/>
</dbReference>
<proteinExistence type="predicted"/>
<sequence>MGSTLLATAGSSIKLWDLQDYSLQQEIPSENGRIQGLTWNQDGQCLASLGKTGDKISLTAVNAKSAANIGAVNGIKTPSCVKFASRSPHYLGIGNRNGAVTIWNVKSQMQKKVFSVTDGTIARISFSHNDSHITAATEKGSIYLLSVVNNSIAGPFKIFDDEVVTDLTYSSVKKPLLGCCSDRGSIALFDSHVNKIVHSFPTAHSSPVSAILFSPVNELLMVSAGYDKQFASGGQQVALGTMTGQVFIHDLRMLHPPVAEIPAYNTAVTNVLLQPPSRSRSENSAGSHMKNVKQSLEVSLGVTQPSKSCSGTSDERPPSLKPLNYTPPTENSHLLDVFSPIRSTDPTAEVNMEEILKNPPKFNVYGCSSTESLGIHDVFSPIRSTDGKRSFSPLTHKLPTHNIDIDDLLSPYTDGAPSLLNQKSNIPQIKKISEETGSCIAQNKENMEPTGALGESDDVEMEEGIPDYKQIPVVKSKKDEAPSPLHEVTDSEVNAASYASQTPCKKLGKAAHKTSVMSKPETNNFDDFKMSESSVNNLKTDNELTNKCMASPDKIPTSFPGVSGTLTSDLSTSRTTPLTVTSSKVSYTRTSPPKKRQLLRSVQASDLVPEGVGEVKSTDESCHSLPAANLSDRVKPCDNGVPQLQVELIRSCMAEVMEEFQDDVNRRLMHLQYVMTKKFLEQQEMMERLHRQYSLNEDLLVENERLRQENSRLKAKY</sequence>
<dbReference type="SMART" id="SM00320">
    <property type="entry name" value="WD40"/>
    <property type="match status" value="5"/>
</dbReference>
<dbReference type="GO" id="GO:0005814">
    <property type="term" value="C:centriole"/>
    <property type="evidence" value="ECO:0007669"/>
    <property type="project" value="TreeGrafter"/>
</dbReference>
<dbReference type="GO" id="GO:0005813">
    <property type="term" value="C:centrosome"/>
    <property type="evidence" value="ECO:0007669"/>
    <property type="project" value="TreeGrafter"/>
</dbReference>
<dbReference type="InterPro" id="IPR015943">
    <property type="entry name" value="WD40/YVTN_repeat-like_dom_sf"/>
</dbReference>
<feature type="compositionally biased region" description="Polar residues" evidence="1">
    <location>
        <begin position="303"/>
        <end position="312"/>
    </location>
</feature>
<dbReference type="InterPro" id="IPR001680">
    <property type="entry name" value="WD40_rpt"/>
</dbReference>
<organism evidence="2 3">
    <name type="scientific">Homarus americanus</name>
    <name type="common">American lobster</name>
    <dbReference type="NCBI Taxonomy" id="6706"/>
    <lineage>
        <taxon>Eukaryota</taxon>
        <taxon>Metazoa</taxon>
        <taxon>Ecdysozoa</taxon>
        <taxon>Arthropoda</taxon>
        <taxon>Crustacea</taxon>
        <taxon>Multicrustacea</taxon>
        <taxon>Malacostraca</taxon>
        <taxon>Eumalacostraca</taxon>
        <taxon>Eucarida</taxon>
        <taxon>Decapoda</taxon>
        <taxon>Pleocyemata</taxon>
        <taxon>Astacidea</taxon>
        <taxon>Nephropoidea</taxon>
        <taxon>Nephropidae</taxon>
        <taxon>Homarus</taxon>
    </lineage>
</organism>
<dbReference type="GO" id="GO:0000278">
    <property type="term" value="P:mitotic cell cycle"/>
    <property type="evidence" value="ECO:0007669"/>
    <property type="project" value="TreeGrafter"/>
</dbReference>
<feature type="region of interest" description="Disordered" evidence="1">
    <location>
        <begin position="303"/>
        <end position="328"/>
    </location>
</feature>